<dbReference type="SUPFAM" id="SSF47473">
    <property type="entry name" value="EF-hand"/>
    <property type="match status" value="1"/>
</dbReference>
<dbReference type="InterPro" id="IPR011992">
    <property type="entry name" value="EF-hand-dom_pair"/>
</dbReference>
<evidence type="ECO:0000313" key="8">
    <source>
        <dbReference type="RefSeq" id="XP_022289608.1"/>
    </source>
</evidence>
<dbReference type="InterPro" id="IPR002048">
    <property type="entry name" value="EF_hand_dom"/>
</dbReference>
<feature type="domain" description="EF-hand" evidence="4">
    <location>
        <begin position="45"/>
        <end position="80"/>
    </location>
</feature>
<dbReference type="RefSeq" id="XP_022289590.1">
    <property type="nucleotide sequence ID" value="XM_022433882.1"/>
</dbReference>
<evidence type="ECO:0000259" key="4">
    <source>
        <dbReference type="PROSITE" id="PS50222"/>
    </source>
</evidence>
<dbReference type="PANTHER" id="PTHR23048:SF0">
    <property type="entry name" value="CALMODULIN LIKE 3"/>
    <property type="match status" value="1"/>
</dbReference>
<evidence type="ECO:0000256" key="3">
    <source>
        <dbReference type="ARBA" id="ARBA00023179"/>
    </source>
</evidence>
<reference evidence="6 7" key="2">
    <citation type="submission" date="2025-04" db="UniProtKB">
        <authorList>
            <consortium name="RefSeq"/>
        </authorList>
    </citation>
    <scope>IDENTIFICATION</scope>
    <source>
        <tissue evidence="6 7">Whole sample</tissue>
    </source>
</reference>
<dbReference type="InterPro" id="IPR050230">
    <property type="entry name" value="CALM/Myosin/TropC-like"/>
</dbReference>
<keyword evidence="1" id="KW-0677">Repeat</keyword>
<sequence>MTQLSDKEKEAFEIRRSFDALGVNGDGKVSVSEVLNGTLYPGFNPASKEATDMIKELDPKGSGYVDFGQYEMFMKTVIKKIEYEKNLFMKAFRKFDKNGDGSVSYEELKEVFLARGKSEKDVQDFFNEADLNKDGRVDYEEFVKWFSKT</sequence>
<feature type="domain" description="EF-hand" evidence="4">
    <location>
        <begin position="83"/>
        <end position="118"/>
    </location>
</feature>
<dbReference type="RefSeq" id="XP_022289599.1">
    <property type="nucleotide sequence ID" value="XM_022433891.1"/>
</dbReference>
<dbReference type="InterPro" id="IPR018247">
    <property type="entry name" value="EF_Hand_1_Ca_BS"/>
</dbReference>
<gene>
    <name evidence="6 7 8" type="primary">LOC111101405</name>
</gene>
<evidence type="ECO:0000256" key="1">
    <source>
        <dbReference type="ARBA" id="ARBA00022737"/>
    </source>
</evidence>
<dbReference type="FunFam" id="1.10.238.10:FF:000001">
    <property type="entry name" value="Calmodulin 1"/>
    <property type="match status" value="1"/>
</dbReference>
<dbReference type="PROSITE" id="PS00018">
    <property type="entry name" value="EF_HAND_1"/>
    <property type="match status" value="2"/>
</dbReference>
<dbReference type="RefSeq" id="XP_022289608.1">
    <property type="nucleotide sequence ID" value="XM_022433900.1"/>
</dbReference>
<proteinExistence type="predicted"/>
<dbReference type="AlphaFoldDB" id="A0A8B8AEI2"/>
<dbReference type="CDD" id="cd00051">
    <property type="entry name" value="EFh"/>
    <property type="match status" value="1"/>
</dbReference>
<dbReference type="SMART" id="SM00054">
    <property type="entry name" value="EFh"/>
    <property type="match status" value="4"/>
</dbReference>
<dbReference type="KEGG" id="cvn:111101405"/>
<accession>A0A8B8AEI2</accession>
<dbReference type="Gene3D" id="1.10.238.10">
    <property type="entry name" value="EF-hand"/>
    <property type="match status" value="1"/>
</dbReference>
<reference evidence="5" key="1">
    <citation type="submission" date="2024-06" db="UniProtKB">
        <authorList>
            <consortium name="RefSeq"/>
        </authorList>
    </citation>
    <scope>NUCLEOTIDE SEQUENCE [LARGE SCALE GENOMIC DNA]</scope>
</reference>
<keyword evidence="5" id="KW-1185">Reference proteome</keyword>
<organism evidence="5 6">
    <name type="scientific">Crassostrea virginica</name>
    <name type="common">Eastern oyster</name>
    <dbReference type="NCBI Taxonomy" id="6565"/>
    <lineage>
        <taxon>Eukaryota</taxon>
        <taxon>Metazoa</taxon>
        <taxon>Spiralia</taxon>
        <taxon>Lophotrochozoa</taxon>
        <taxon>Mollusca</taxon>
        <taxon>Bivalvia</taxon>
        <taxon>Autobranchia</taxon>
        <taxon>Pteriomorphia</taxon>
        <taxon>Ostreida</taxon>
        <taxon>Ostreoidea</taxon>
        <taxon>Ostreidae</taxon>
        <taxon>Crassostrea</taxon>
    </lineage>
</organism>
<keyword evidence="2" id="KW-0106">Calcium</keyword>
<dbReference type="GO" id="GO:0016460">
    <property type="term" value="C:myosin II complex"/>
    <property type="evidence" value="ECO:0007669"/>
    <property type="project" value="TreeGrafter"/>
</dbReference>
<dbReference type="PANTHER" id="PTHR23048">
    <property type="entry name" value="MYOSIN LIGHT CHAIN 1, 3"/>
    <property type="match status" value="1"/>
</dbReference>
<dbReference type="OrthoDB" id="343296at2759"/>
<dbReference type="Pfam" id="PF13499">
    <property type="entry name" value="EF-hand_7"/>
    <property type="match status" value="2"/>
</dbReference>
<dbReference type="PROSITE" id="PS50222">
    <property type="entry name" value="EF_HAND_2"/>
    <property type="match status" value="3"/>
</dbReference>
<dbReference type="GO" id="GO:0005509">
    <property type="term" value="F:calcium ion binding"/>
    <property type="evidence" value="ECO:0007669"/>
    <property type="project" value="InterPro"/>
</dbReference>
<protein>
    <submittedName>
        <fullName evidence="6 7">Calmodulin-like</fullName>
    </submittedName>
</protein>
<evidence type="ECO:0000256" key="2">
    <source>
        <dbReference type="ARBA" id="ARBA00022837"/>
    </source>
</evidence>
<evidence type="ECO:0000313" key="6">
    <source>
        <dbReference type="RefSeq" id="XP_022289590.1"/>
    </source>
</evidence>
<dbReference type="Proteomes" id="UP000694844">
    <property type="component" value="Chromosome 1"/>
</dbReference>
<keyword evidence="3" id="KW-0514">Muscle protein</keyword>
<dbReference type="GeneID" id="111101405"/>
<feature type="domain" description="EF-hand" evidence="4">
    <location>
        <begin position="119"/>
        <end position="149"/>
    </location>
</feature>
<evidence type="ECO:0000313" key="5">
    <source>
        <dbReference type="Proteomes" id="UP000694844"/>
    </source>
</evidence>
<evidence type="ECO:0000313" key="7">
    <source>
        <dbReference type="RefSeq" id="XP_022289599.1"/>
    </source>
</evidence>
<name>A0A8B8AEI2_CRAVI</name>